<gene>
    <name evidence="3" type="ORF">PGLA2088_LOCUS50262</name>
</gene>
<comment type="caution">
    <text evidence="3">The sequence shown here is derived from an EMBL/GenBank/DDBJ whole genome shotgun (WGS) entry which is preliminary data.</text>
</comment>
<dbReference type="Gene3D" id="3.40.50.1820">
    <property type="entry name" value="alpha/beta hydrolase"/>
    <property type="match status" value="1"/>
</dbReference>
<name>A0A813LY25_POLGL</name>
<dbReference type="InterPro" id="IPR001623">
    <property type="entry name" value="DnaJ_domain"/>
</dbReference>
<evidence type="ECO:0000313" key="3">
    <source>
        <dbReference type="EMBL" id="CAE8741019.1"/>
    </source>
</evidence>
<dbReference type="SUPFAM" id="SSF53474">
    <property type="entry name" value="alpha/beta-Hydrolases"/>
    <property type="match status" value="1"/>
</dbReference>
<dbReference type="AlphaFoldDB" id="A0A813LY25"/>
<keyword evidence="1" id="KW-1133">Transmembrane helix</keyword>
<proteinExistence type="predicted"/>
<dbReference type="PROSITE" id="PS50076">
    <property type="entry name" value="DNAJ_2"/>
    <property type="match status" value="1"/>
</dbReference>
<dbReference type="SUPFAM" id="SSF46565">
    <property type="entry name" value="Chaperone J-domain"/>
    <property type="match status" value="1"/>
</dbReference>
<dbReference type="InterPro" id="IPR036457">
    <property type="entry name" value="PPM-type-like_dom_sf"/>
</dbReference>
<dbReference type="Proteomes" id="UP000626109">
    <property type="component" value="Unassembled WGS sequence"/>
</dbReference>
<keyword evidence="1" id="KW-0812">Transmembrane</keyword>
<evidence type="ECO:0000313" key="4">
    <source>
        <dbReference type="Proteomes" id="UP000626109"/>
    </source>
</evidence>
<keyword evidence="1" id="KW-0472">Membrane</keyword>
<feature type="domain" description="J" evidence="2">
    <location>
        <begin position="873"/>
        <end position="949"/>
    </location>
</feature>
<dbReference type="InterPro" id="IPR000073">
    <property type="entry name" value="AB_hydrolase_1"/>
</dbReference>
<evidence type="ECO:0000259" key="2">
    <source>
        <dbReference type="PROSITE" id="PS50076"/>
    </source>
</evidence>
<organism evidence="3 4">
    <name type="scientific">Polarella glacialis</name>
    <name type="common">Dinoflagellate</name>
    <dbReference type="NCBI Taxonomy" id="89957"/>
    <lineage>
        <taxon>Eukaryota</taxon>
        <taxon>Sar</taxon>
        <taxon>Alveolata</taxon>
        <taxon>Dinophyceae</taxon>
        <taxon>Suessiales</taxon>
        <taxon>Suessiaceae</taxon>
        <taxon>Polarella</taxon>
    </lineage>
</organism>
<feature type="non-terminal residue" evidence="3">
    <location>
        <position position="1054"/>
    </location>
</feature>
<feature type="transmembrane region" description="Helical" evidence="1">
    <location>
        <begin position="21"/>
        <end position="46"/>
    </location>
</feature>
<dbReference type="InterPro" id="IPR036869">
    <property type="entry name" value="J_dom_sf"/>
</dbReference>
<dbReference type="SMART" id="SM00271">
    <property type="entry name" value="DnaJ"/>
    <property type="match status" value="1"/>
</dbReference>
<sequence>MAKYFRMFDGLIRSLKAFGRFFKESPTIVLAAVTAISLVILIVWLFSSSVSGLIGTRGAIALDVTLFWLFARLVARVLMFPGSLKLFQRSTEATFRVEMARQYVHYVRQLWTFLRHAAKESESMLRGVTLEGVASGLTVIETLAATLRMQEQQHEVQLSDEQKQVLAAAQDVERWLATAKVRSNANPGRPVAQPGQTAETVPLAEWLRQQSSSVFHGHGLPRFQAVSGVEIVGDSEGASKCIAQIEKLLAILDDLRGPKKGCLTSAMRFFQVPTVGSLNQLRAELQIRYSGQHCWVKTTGGHRLDAMLIPCHRGQFPAEEEAIDGETVPLSSSQGEAQTSFSRAPTLIWCNPNAAYYETMVYQGGILNFWLSRGCNILFFNYAGYGRSSGKPSPARVAEDGEAVVKFLQSRGVKQIGIYGRSIGGIAACHLARRFPEVVKIVIADRTMSTLEGAARYMYGSWAAKGLRATSMVATNIDNFWEVRCHKLLICDPKDTMILDLAALRTALALRFLEGLAPEEPSSAVVRDDASSRSSIVKIAIERVDGKYRARLHIEVAKSFGVHGPPRESRPEAINDGVELGKVFVSEGAVGARRVAAVLVTRKWSLKEISEADESRLDGFVVQNAGPSTEILKKLIPPGEGWVRHDDDTVVNPQSQVFFVQLGPGAGTYMKPHPVTGALEDAGEPHVPSNFGGTVRGASSSWVRKGAKLDRTVLLNDIAKIARLALKFPLSFVDQPACAYVLFQGIRSAESAQWCAENFHKKLLPIIAEKLLHRTLEALDTEILKSAHAISACSAMIVLVLGENIVVGGVGHVRAVLLPEKGKPQPVLACTGSLEDPVETERCREARSVLRDGLLYNTVEGLDEASRILSAQHLFEVLQIEPGGPSDEKQIRTAYRKLALRVHPDKQPEGAPPNLFKWAFSRLEEAKEKLEAMLAEDSESCREVHKVLRFDVHRREGAAALLGVDATAQTETAHLMPDAEKACRFQIKKLEKMVQVCPEYDRAVAACREAVETLRRGCTEEGLPRYEALLTHGMSASRTMGARDLRFPRPVVLM</sequence>
<dbReference type="CDD" id="cd06257">
    <property type="entry name" value="DnaJ"/>
    <property type="match status" value="1"/>
</dbReference>
<feature type="transmembrane region" description="Helical" evidence="1">
    <location>
        <begin position="58"/>
        <end position="79"/>
    </location>
</feature>
<dbReference type="InterPro" id="IPR029058">
    <property type="entry name" value="AB_hydrolase_fold"/>
</dbReference>
<dbReference type="PANTHER" id="PTHR12277:SF81">
    <property type="entry name" value="PROTEIN ABHD13"/>
    <property type="match status" value="1"/>
</dbReference>
<evidence type="ECO:0000256" key="1">
    <source>
        <dbReference type="SAM" id="Phobius"/>
    </source>
</evidence>
<dbReference type="Gene3D" id="1.10.287.110">
    <property type="entry name" value="DnaJ domain"/>
    <property type="match status" value="1"/>
</dbReference>
<dbReference type="Pfam" id="PF00226">
    <property type="entry name" value="DnaJ"/>
    <property type="match status" value="1"/>
</dbReference>
<dbReference type="PANTHER" id="PTHR12277">
    <property type="entry name" value="ALPHA/BETA HYDROLASE DOMAIN-CONTAINING PROTEIN"/>
    <property type="match status" value="1"/>
</dbReference>
<protein>
    <recommendedName>
        <fullName evidence="2">J domain-containing protein</fullName>
    </recommendedName>
</protein>
<dbReference type="Pfam" id="PF00561">
    <property type="entry name" value="Abhydrolase_1"/>
    <property type="match status" value="1"/>
</dbReference>
<reference evidence="3" key="1">
    <citation type="submission" date="2021-02" db="EMBL/GenBank/DDBJ databases">
        <authorList>
            <person name="Dougan E. K."/>
            <person name="Rhodes N."/>
            <person name="Thang M."/>
            <person name="Chan C."/>
        </authorList>
    </citation>
    <scope>NUCLEOTIDE SEQUENCE</scope>
</reference>
<dbReference type="EMBL" id="CAJNNW010037346">
    <property type="protein sequence ID" value="CAE8741019.1"/>
    <property type="molecule type" value="Genomic_DNA"/>
</dbReference>
<dbReference type="SUPFAM" id="SSF81606">
    <property type="entry name" value="PP2C-like"/>
    <property type="match status" value="1"/>
</dbReference>
<accession>A0A813LY25</accession>
<dbReference type="Gene3D" id="3.60.40.10">
    <property type="entry name" value="PPM-type phosphatase domain"/>
    <property type="match status" value="1"/>
</dbReference>